<evidence type="ECO:0000313" key="3">
    <source>
        <dbReference type="Proteomes" id="UP000002943"/>
    </source>
</evidence>
<dbReference type="RefSeq" id="WP_009603135.1">
    <property type="nucleotide sequence ID" value="NZ_AEIU01000110.1"/>
</dbReference>
<name>E3BPM8_9VIBR</name>
<dbReference type="Proteomes" id="UP000002943">
    <property type="component" value="Unassembled WGS sequence"/>
</dbReference>
<keyword evidence="3" id="KW-1185">Reference proteome</keyword>
<evidence type="ECO:0000259" key="1">
    <source>
        <dbReference type="Pfam" id="PF07238"/>
    </source>
</evidence>
<dbReference type="STRING" id="796620.VIBC2010_12836"/>
<dbReference type="OrthoDB" id="6208912at2"/>
<dbReference type="AlphaFoldDB" id="E3BPM8"/>
<comment type="caution">
    <text evidence="2">The sequence shown here is derived from an EMBL/GenBank/DDBJ whole genome shotgun (WGS) entry which is preliminary data.</text>
</comment>
<proteinExistence type="predicted"/>
<organism evidence="2 3">
    <name type="scientific">Vibrio caribbeanicus ATCC BAA-2122</name>
    <dbReference type="NCBI Taxonomy" id="796620"/>
    <lineage>
        <taxon>Bacteria</taxon>
        <taxon>Pseudomonadati</taxon>
        <taxon>Pseudomonadota</taxon>
        <taxon>Gammaproteobacteria</taxon>
        <taxon>Vibrionales</taxon>
        <taxon>Vibrionaceae</taxon>
        <taxon>Vibrio</taxon>
    </lineage>
</organism>
<gene>
    <name evidence="2" type="ORF">VIBC2010_12836</name>
</gene>
<dbReference type="SUPFAM" id="SSF141371">
    <property type="entry name" value="PilZ domain-like"/>
    <property type="match status" value="1"/>
</dbReference>
<evidence type="ECO:0000313" key="2">
    <source>
        <dbReference type="EMBL" id="EFP94946.1"/>
    </source>
</evidence>
<protein>
    <recommendedName>
        <fullName evidence="1">PilZ domain-containing protein</fullName>
    </recommendedName>
</protein>
<feature type="domain" description="PilZ" evidence="1">
    <location>
        <begin position="216"/>
        <end position="281"/>
    </location>
</feature>
<accession>E3BPM8</accession>
<dbReference type="EMBL" id="AEIU01000110">
    <property type="protein sequence ID" value="EFP94946.1"/>
    <property type="molecule type" value="Genomic_DNA"/>
</dbReference>
<dbReference type="Pfam" id="PF07238">
    <property type="entry name" value="PilZ"/>
    <property type="match status" value="1"/>
</dbReference>
<dbReference type="GO" id="GO:0035438">
    <property type="term" value="F:cyclic-di-GMP binding"/>
    <property type="evidence" value="ECO:0007669"/>
    <property type="project" value="InterPro"/>
</dbReference>
<dbReference type="eggNOG" id="ENOG502Z80T">
    <property type="taxonomic scope" value="Bacteria"/>
</dbReference>
<reference evidence="2 3" key="1">
    <citation type="journal article" date="2012" name="Int. J. Syst. Evol. Microbiol.">
        <title>Vibrio caribbeanicus sp. nov., isolated from the marine sponge Scleritoderma cyanea.</title>
        <authorList>
            <person name="Hoffmann M."/>
            <person name="Monday S.R."/>
            <person name="Allard M.W."/>
            <person name="Strain E.A."/>
            <person name="Whittaker P."/>
            <person name="Naum M."/>
            <person name="McCarthy P.J."/>
            <person name="Lopez J.V."/>
            <person name="Fischer M."/>
            <person name="Brown E.W."/>
        </authorList>
    </citation>
    <scope>NUCLEOTIDE SEQUENCE [LARGE SCALE GENOMIC DNA]</scope>
    <source>
        <strain evidence="2 3">ATCC BAA-2122</strain>
    </source>
</reference>
<dbReference type="InterPro" id="IPR009875">
    <property type="entry name" value="PilZ_domain"/>
</dbReference>
<sequence>MNEIGVSMLLERKTLARAYALYPSNLKMRGDLGVIVSSTLIQYLKINKLDNSFFRYKLINNTETLGDEVSVMDEKRINHLAEQLVPAYGTPDLTKLLDDILENEPASAKFLVKSELNRIMAPCSKAIDIRGLVKDECRKYDLNGYSHWLNDHGINLYYKNIFKYGTYAEGVWESVKKYTISLRDIEAQKTRQQEVDEINSEKLDVDFIDMGFYLSRRESRLNISAPVRIVLENGQEVFAVLLDISSSGIRIKIPRCITAKTQSDMKVYFCKSSNSYEEEISRPAHYHIVAIDDPIDNSPVKYLRCVLEHNKEIIDEMMNFFERQSRKSLDKNEIPARANAHTHEHILFANTSKLPFFFSKEGVVLTLLNEKNKRLYQSLKNKAGQPCLGVFLGAERLEKLTQLSKPGTHKIFHTFRYHNEFLSVDEAETTDDLFRLFVRTGAQTDTWKVFKLSVFELSRDEIKKIHEEAPKLGVKKATHYGLLQEVTYADCNNDYLMRQPSNLSISELGRFRTNAKDSTRINPSIGINNKLPRNVIETLHDVFVRNFVGASVFFEKNGTKLNPRAIGATYPTPPFIKAFAKVDGKISLAPIYMGRSFSLIKQTMRPKEQHGLHSHELYMMIGEYKKKTQFLDSKLVSDFIDRDERINFIKRSQQTGQFIAVRIDSERIASSEIELLKFDVADVLRVNMQKAKKLEYDIENIAGLAEITDVTDEVLLRLDLKL</sequence>